<feature type="compositionally biased region" description="Basic residues" evidence="1">
    <location>
        <begin position="1"/>
        <end position="10"/>
    </location>
</feature>
<accession>A0A5S9F4S6</accession>
<reference evidence="3 4" key="1">
    <citation type="submission" date="2019-08" db="EMBL/GenBank/DDBJ databases">
        <title>Complete genome sequence of Candidatus Uab amorphum.</title>
        <authorList>
            <person name="Shiratori T."/>
            <person name="Suzuki S."/>
            <person name="Kakizawa Y."/>
            <person name="Ishida K."/>
        </authorList>
    </citation>
    <scope>NUCLEOTIDE SEQUENCE [LARGE SCALE GENOMIC DNA]</scope>
    <source>
        <strain evidence="3 4">SRT547</strain>
    </source>
</reference>
<keyword evidence="2" id="KW-0472">Membrane</keyword>
<evidence type="ECO:0000313" key="4">
    <source>
        <dbReference type="Proteomes" id="UP000326354"/>
    </source>
</evidence>
<name>A0A5S9F4S6_UABAM</name>
<gene>
    <name evidence="3" type="ORF">UABAM_03270</name>
</gene>
<keyword evidence="2" id="KW-1133">Transmembrane helix</keyword>
<keyword evidence="2" id="KW-0812">Transmembrane</keyword>
<dbReference type="RefSeq" id="WP_151969037.1">
    <property type="nucleotide sequence ID" value="NZ_AP019860.1"/>
</dbReference>
<evidence type="ECO:0000256" key="2">
    <source>
        <dbReference type="SAM" id="Phobius"/>
    </source>
</evidence>
<protein>
    <submittedName>
        <fullName evidence="3">Uncharacterized protein</fullName>
    </submittedName>
</protein>
<organism evidence="3 4">
    <name type="scientific">Uabimicrobium amorphum</name>
    <dbReference type="NCBI Taxonomy" id="2596890"/>
    <lineage>
        <taxon>Bacteria</taxon>
        <taxon>Pseudomonadati</taxon>
        <taxon>Planctomycetota</taxon>
        <taxon>Candidatus Uabimicrobiia</taxon>
        <taxon>Candidatus Uabimicrobiales</taxon>
        <taxon>Candidatus Uabimicrobiaceae</taxon>
        <taxon>Candidatus Uabimicrobium</taxon>
    </lineage>
</organism>
<dbReference type="Proteomes" id="UP000326354">
    <property type="component" value="Chromosome"/>
</dbReference>
<feature type="transmembrane region" description="Helical" evidence="2">
    <location>
        <begin position="80"/>
        <end position="101"/>
    </location>
</feature>
<evidence type="ECO:0000313" key="3">
    <source>
        <dbReference type="EMBL" id="BBM84909.1"/>
    </source>
</evidence>
<evidence type="ECO:0000256" key="1">
    <source>
        <dbReference type="SAM" id="MobiDB-lite"/>
    </source>
</evidence>
<dbReference type="EMBL" id="AP019860">
    <property type="protein sequence ID" value="BBM84909.1"/>
    <property type="molecule type" value="Genomic_DNA"/>
</dbReference>
<proteinExistence type="predicted"/>
<feature type="region of interest" description="Disordered" evidence="1">
    <location>
        <begin position="1"/>
        <end position="28"/>
    </location>
</feature>
<keyword evidence="4" id="KW-1185">Reference proteome</keyword>
<sequence length="235" mass="27098">MAKKKNKNKKRSENLEETEIPQEKKSGITARLEKAKAIDVFEGMSPEKHVDELKEQVISVTAEQAEELKKNNRGFPWTEFLIGFVLGGALLIVMFVFHINFAKNVNKRIVNLENRLAMLSPEITSPDRDYLQIISQQQMFESELSRFKRKLDNFPRNFMIGRDSFQVVSGKTTKGKISFAKKFRKKPVVICQTSNSNLKCKVNIDETFSYFTYEVEADNVNEGMYSLFWMAGSED</sequence>
<dbReference type="AlphaFoldDB" id="A0A5S9F4S6"/>
<dbReference type="KEGG" id="uam:UABAM_03270"/>